<dbReference type="AlphaFoldDB" id="A0A6L5QJM5"/>
<evidence type="ECO:0000256" key="1">
    <source>
        <dbReference type="ARBA" id="ARBA00022491"/>
    </source>
</evidence>
<dbReference type="Pfam" id="PF13411">
    <property type="entry name" value="MerR_1"/>
    <property type="match status" value="1"/>
</dbReference>
<dbReference type="PROSITE" id="PS50937">
    <property type="entry name" value="HTH_MERR_2"/>
    <property type="match status" value="1"/>
</dbReference>
<comment type="caution">
    <text evidence="7">The sequence shown here is derived from an EMBL/GenBank/DDBJ whole genome shotgun (WGS) entry which is preliminary data.</text>
</comment>
<evidence type="ECO:0000313" key="7">
    <source>
        <dbReference type="EMBL" id="MRX09698.1"/>
    </source>
</evidence>
<evidence type="ECO:0000256" key="4">
    <source>
        <dbReference type="ARBA" id="ARBA00023163"/>
    </source>
</evidence>
<dbReference type="GO" id="GO:0003700">
    <property type="term" value="F:DNA-binding transcription factor activity"/>
    <property type="evidence" value="ECO:0007669"/>
    <property type="project" value="InterPro"/>
</dbReference>
<reference evidence="7 8" key="1">
    <citation type="submission" date="2019-11" db="EMBL/GenBank/DDBJ databases">
        <title>Novel species isolated from a subtropical stream in China.</title>
        <authorList>
            <person name="Lu H."/>
        </authorList>
    </citation>
    <scope>NUCLEOTIDE SEQUENCE [LARGE SCALE GENOMIC DNA]</scope>
    <source>
        <strain evidence="7 8">FT25W</strain>
    </source>
</reference>
<evidence type="ECO:0000256" key="3">
    <source>
        <dbReference type="ARBA" id="ARBA00023125"/>
    </source>
</evidence>
<dbReference type="SMART" id="SM00422">
    <property type="entry name" value="HTH_MERR"/>
    <property type="match status" value="1"/>
</dbReference>
<sequence length="126" mass="14198">MKIGELARKSGIAASAIRFYEEQGLLAPISRTASGYREYASNAPDRLKLIQGAKKLGFSLEVIRSMLDENGKCSFEKTMEQSAILLREIEAQQEALERRRQSLLILRATLLDYPNQEPCRHSVSIN</sequence>
<accession>A0A6L5QJM5</accession>
<dbReference type="GO" id="GO:0003677">
    <property type="term" value="F:DNA binding"/>
    <property type="evidence" value="ECO:0007669"/>
    <property type="project" value="UniProtKB-KW"/>
</dbReference>
<keyword evidence="8" id="KW-1185">Reference proteome</keyword>
<feature type="coiled-coil region" evidence="5">
    <location>
        <begin position="79"/>
        <end position="106"/>
    </location>
</feature>
<dbReference type="Proteomes" id="UP000481037">
    <property type="component" value="Unassembled WGS sequence"/>
</dbReference>
<dbReference type="RefSeq" id="WP_154365680.1">
    <property type="nucleotide sequence ID" value="NZ_WKJM01000015.1"/>
</dbReference>
<dbReference type="PRINTS" id="PR00040">
    <property type="entry name" value="HTHMERR"/>
</dbReference>
<dbReference type="InterPro" id="IPR047057">
    <property type="entry name" value="MerR_fam"/>
</dbReference>
<gene>
    <name evidence="7" type="ORF">GJ697_17820</name>
</gene>
<keyword evidence="3" id="KW-0238">DNA-binding</keyword>
<dbReference type="PROSITE" id="PS00552">
    <property type="entry name" value="HTH_MERR_1"/>
    <property type="match status" value="1"/>
</dbReference>
<dbReference type="InterPro" id="IPR009061">
    <property type="entry name" value="DNA-bd_dom_put_sf"/>
</dbReference>
<feature type="domain" description="HTH merR-type" evidence="6">
    <location>
        <begin position="1"/>
        <end position="69"/>
    </location>
</feature>
<keyword evidence="2" id="KW-0805">Transcription regulation</keyword>
<organism evidence="7 8">
    <name type="scientific">Duganella alba</name>
    <dbReference type="NCBI Taxonomy" id="2666081"/>
    <lineage>
        <taxon>Bacteria</taxon>
        <taxon>Pseudomonadati</taxon>
        <taxon>Pseudomonadota</taxon>
        <taxon>Betaproteobacteria</taxon>
        <taxon>Burkholderiales</taxon>
        <taxon>Oxalobacteraceae</taxon>
        <taxon>Telluria group</taxon>
        <taxon>Duganella</taxon>
    </lineage>
</organism>
<evidence type="ECO:0000256" key="5">
    <source>
        <dbReference type="SAM" id="Coils"/>
    </source>
</evidence>
<dbReference type="InterPro" id="IPR000551">
    <property type="entry name" value="MerR-type_HTH_dom"/>
</dbReference>
<evidence type="ECO:0000256" key="2">
    <source>
        <dbReference type="ARBA" id="ARBA00023015"/>
    </source>
</evidence>
<evidence type="ECO:0000259" key="6">
    <source>
        <dbReference type="PROSITE" id="PS50937"/>
    </source>
</evidence>
<dbReference type="SUPFAM" id="SSF46955">
    <property type="entry name" value="Putative DNA-binding domain"/>
    <property type="match status" value="1"/>
</dbReference>
<name>A0A6L5QJM5_9BURK</name>
<proteinExistence type="predicted"/>
<evidence type="ECO:0000313" key="8">
    <source>
        <dbReference type="Proteomes" id="UP000481037"/>
    </source>
</evidence>
<dbReference type="Gene3D" id="1.10.1660.10">
    <property type="match status" value="1"/>
</dbReference>
<dbReference type="EMBL" id="WKJM01000015">
    <property type="protein sequence ID" value="MRX09698.1"/>
    <property type="molecule type" value="Genomic_DNA"/>
</dbReference>
<protein>
    <submittedName>
        <fullName evidence="7">MerR family transcriptional regulator</fullName>
    </submittedName>
</protein>
<keyword evidence="5" id="KW-0175">Coiled coil</keyword>
<keyword evidence="1" id="KW-0678">Repressor</keyword>
<keyword evidence="4" id="KW-0804">Transcription</keyword>
<dbReference type="PANTHER" id="PTHR30204:SF69">
    <property type="entry name" value="MERR-FAMILY TRANSCRIPTIONAL REGULATOR"/>
    <property type="match status" value="1"/>
</dbReference>
<dbReference type="PANTHER" id="PTHR30204">
    <property type="entry name" value="REDOX-CYCLING DRUG-SENSING TRANSCRIPTIONAL ACTIVATOR SOXR"/>
    <property type="match status" value="1"/>
</dbReference>